<dbReference type="PROSITE" id="PS50294">
    <property type="entry name" value="WD_REPEATS_REGION"/>
    <property type="match status" value="2"/>
</dbReference>
<keyword evidence="3 9" id="KW-0853">WD repeat</keyword>
<dbReference type="GO" id="GO:1900190">
    <property type="term" value="P:regulation of single-species biofilm formation"/>
    <property type="evidence" value="ECO:0000315"/>
    <property type="project" value="CGD"/>
</dbReference>
<dbReference type="GO" id="GO:0042393">
    <property type="term" value="F:histone binding"/>
    <property type="evidence" value="ECO:0007669"/>
    <property type="project" value="EnsemblFungi"/>
</dbReference>
<dbReference type="OMA" id="QIYWHES"/>
<feature type="compositionally biased region" description="Polar residues" evidence="10">
    <location>
        <begin position="424"/>
        <end position="437"/>
    </location>
</feature>
<dbReference type="PANTHER" id="PTHR15271:SF4">
    <property type="entry name" value="CHROMATIN ASSEMBLY FACTOR 1 SUBUNIT B"/>
    <property type="match status" value="1"/>
</dbReference>
<dbReference type="GO" id="GO:0000786">
    <property type="term" value="C:nucleosome"/>
    <property type="evidence" value="ECO:0007669"/>
    <property type="project" value="EnsemblFungi"/>
</dbReference>
<comment type="similarity">
    <text evidence="2">Belongs to the WD repeat HIR1 family.</text>
</comment>
<dbReference type="PROSITE" id="PS50082">
    <property type="entry name" value="WD_REPEATS_2"/>
    <property type="match status" value="4"/>
</dbReference>
<evidence type="ECO:0000256" key="5">
    <source>
        <dbReference type="ARBA" id="ARBA00022763"/>
    </source>
</evidence>
<evidence type="ECO:0000256" key="9">
    <source>
        <dbReference type="PROSITE-ProRule" id="PRU00221"/>
    </source>
</evidence>
<dbReference type="FunFam" id="2.130.10.10:FF:002964">
    <property type="entry name" value="Cac2p"/>
    <property type="match status" value="1"/>
</dbReference>
<reference evidence="13 14" key="2">
    <citation type="journal article" date="2007" name="Genome Biol.">
        <title>Assembly of the Candida albicans genome into sixteen supercontigs aligned on the eight chromosomes.</title>
        <authorList>
            <person name="van het Hoog M."/>
            <person name="Rast T.J."/>
            <person name="Martchenko M."/>
            <person name="Grindle S."/>
            <person name="Dignard D."/>
            <person name="Hogues H."/>
            <person name="Cuomo C."/>
            <person name="Berriman M."/>
            <person name="Scherer S."/>
            <person name="Magee B.B."/>
            <person name="Whiteway M."/>
            <person name="Chibana H."/>
            <person name="Nantel A."/>
            <person name="Magee P.T."/>
        </authorList>
    </citation>
    <scope>GENOME REANNOTATION</scope>
    <source>
        <strain evidence="14">SC5314 / ATCC MYA-2876</strain>
    </source>
</reference>
<dbReference type="FunCoup" id="A0A1D8PNS7">
    <property type="interactions" value="879"/>
</dbReference>
<dbReference type="SMR" id="A0A1D8PNS7"/>
<dbReference type="InterPro" id="IPR036322">
    <property type="entry name" value="WD40_repeat_dom_sf"/>
</dbReference>
<dbReference type="GO" id="GO:0000070">
    <property type="term" value="P:mitotic sister chromatid segregation"/>
    <property type="evidence" value="ECO:0000315"/>
    <property type="project" value="CGD"/>
</dbReference>
<name>A0A1D8PNS7_CANAL</name>
<reference evidence="13 14" key="1">
    <citation type="journal article" date="2004" name="Proc. Natl. Acad. Sci. U.S.A.">
        <title>The diploid genome sequence of Candida albicans.</title>
        <authorList>
            <person name="Jones T."/>
            <person name="Federspiel N.A."/>
            <person name="Chibana H."/>
            <person name="Dungan J."/>
            <person name="Kalman S."/>
            <person name="Magee B.B."/>
            <person name="Newport G."/>
            <person name="Thorstenson Y.R."/>
            <person name="Agabian N."/>
            <person name="Magee P.T."/>
            <person name="Davis R.W."/>
            <person name="Scherer S."/>
        </authorList>
    </citation>
    <scope>NUCLEOTIDE SEQUENCE [LARGE SCALE GENOMIC DNA]</scope>
    <source>
        <strain evidence="14">SC5314 / ATCC MYA-2876</strain>
    </source>
</reference>
<keyword evidence="14" id="KW-1185">Reference proteome</keyword>
<dbReference type="AlphaFoldDB" id="A0A1D8PNS7"/>
<evidence type="ECO:0000256" key="6">
    <source>
        <dbReference type="ARBA" id="ARBA00022853"/>
    </source>
</evidence>
<reference evidence="13 14" key="3">
    <citation type="journal article" date="2013" name="Genome Biol.">
        <title>Assembly of a phased diploid Candida albicans genome facilitates allele-specific measurements and provides a simple model for repeat and indel structure.</title>
        <authorList>
            <person name="Muzzey D."/>
            <person name="Schwartz K."/>
            <person name="Weissman J.S."/>
            <person name="Sherlock G."/>
        </authorList>
    </citation>
    <scope>NUCLEOTIDE SEQUENCE [LARGE SCALE GENOMIC DNA]</scope>
    <source>
        <strain evidence="14">SC5314 / ATCC MYA-2876</strain>
    </source>
</reference>
<dbReference type="GO" id="GO:0007059">
    <property type="term" value="P:chromosome segregation"/>
    <property type="evidence" value="ECO:0000315"/>
    <property type="project" value="CACAO"/>
</dbReference>
<feature type="repeat" description="WD" evidence="9">
    <location>
        <begin position="37"/>
        <end position="65"/>
    </location>
</feature>
<organism evidence="13 14">
    <name type="scientific">Candida albicans (strain SC5314 / ATCC MYA-2876)</name>
    <name type="common">Yeast</name>
    <dbReference type="NCBI Taxonomy" id="237561"/>
    <lineage>
        <taxon>Eukaryota</taxon>
        <taxon>Fungi</taxon>
        <taxon>Dikarya</taxon>
        <taxon>Ascomycota</taxon>
        <taxon>Saccharomycotina</taxon>
        <taxon>Pichiomycetes</taxon>
        <taxon>Debaryomycetaceae</taxon>
        <taxon>Candida/Lodderomyces clade</taxon>
        <taxon>Candida</taxon>
    </lineage>
</organism>
<dbReference type="SUPFAM" id="SSF50978">
    <property type="entry name" value="WD40 repeat-like"/>
    <property type="match status" value="1"/>
</dbReference>
<dbReference type="Gene3D" id="2.130.10.10">
    <property type="entry name" value="YVTN repeat-like/Quinoprotein amine dehydrogenase"/>
    <property type="match status" value="2"/>
</dbReference>
<gene>
    <name evidence="12 13" type="primary">CAC2</name>
    <name evidence="13" type="ordered locus">CAALFM_C503580CA</name>
    <name evidence="12" type="ordered locus">orf19.6670</name>
</gene>
<keyword evidence="7" id="KW-0234">DNA repair</keyword>
<feature type="repeat" description="WD" evidence="9">
    <location>
        <begin position="69"/>
        <end position="101"/>
    </location>
</feature>
<sequence>MEATILTVHWHNDNQPIYSVDFQPEQSGLVNSSPTKSAESTRLATGGGDNNIRIWKITSSNSVEYMSTLQKHSQAVNAVRFNPRGDILASAGDDGTLLLWKKSENIIKTLESEEDEDLKESWQVVGTIRSSTAEIMDICWSPNGEQIVTGSMDNILRVYQLEFSPGKITGTFIRSFSDHTHYIQGVFWDPLNKFIVSQSADRSVNVYQISPSESNSIEINFRHKFQKFGNLYLYYPETLQSFFRRLAFSPDGSILVTPAGLEETSSNETLNNVLYIYSRASLFTSPIYKITGLSKPAIAVSFNPVKYKSDGPSTLKLPYKLVFAVATQDGVVLYSTQDNFKPLGLVSNLHYSSITDLKWTVDGSRVIISSTDGFCSTINFPGSAFGERYIGVPHDNDILSGEILQAKTESKAEPVPSSEIPNEKSPNSKSDNSKTSIPTIDLFFDKNQKVKKRITPTLIS</sequence>
<evidence type="ECO:0000256" key="3">
    <source>
        <dbReference type="ARBA" id="ARBA00022574"/>
    </source>
</evidence>
<comment type="subcellular location">
    <subcellularLocation>
        <location evidence="1">Nucleus</location>
    </subcellularLocation>
</comment>
<dbReference type="GO" id="GO:0005634">
    <property type="term" value="C:nucleus"/>
    <property type="evidence" value="ECO:0000318"/>
    <property type="project" value="GO_Central"/>
</dbReference>
<dbReference type="GO" id="GO:0005829">
    <property type="term" value="C:cytosol"/>
    <property type="evidence" value="ECO:0007669"/>
    <property type="project" value="EnsemblFungi"/>
</dbReference>
<dbReference type="InterPro" id="IPR015943">
    <property type="entry name" value="WD40/YVTN_repeat-like_dom_sf"/>
</dbReference>
<dbReference type="VEuPathDB" id="FungiDB:C5_03580C_A"/>
<dbReference type="EMBL" id="CP017627">
    <property type="protein sequence ID" value="AOW29770.1"/>
    <property type="molecule type" value="Genomic_DNA"/>
</dbReference>
<evidence type="ECO:0000313" key="12">
    <source>
        <dbReference type="CGD" id="CAL0000175920"/>
    </source>
</evidence>
<dbReference type="InterPro" id="IPR055410">
    <property type="entry name" value="Beta-prop_CAF1B_HIR1"/>
</dbReference>
<evidence type="ECO:0000259" key="11">
    <source>
        <dbReference type="Pfam" id="PF24105"/>
    </source>
</evidence>
<evidence type="ECO:0000313" key="14">
    <source>
        <dbReference type="Proteomes" id="UP000000559"/>
    </source>
</evidence>
<dbReference type="InterPro" id="IPR045145">
    <property type="entry name" value="PTHR15271"/>
</dbReference>
<evidence type="ECO:0000256" key="8">
    <source>
        <dbReference type="ARBA" id="ARBA00023242"/>
    </source>
</evidence>
<dbReference type="KEGG" id="cal:CAALFM_C503580CA"/>
<dbReference type="eggNOG" id="KOG1009">
    <property type="taxonomic scope" value="Eukaryota"/>
</dbReference>
<feature type="region of interest" description="Disordered" evidence="10">
    <location>
        <begin position="408"/>
        <end position="437"/>
    </location>
</feature>
<feature type="repeat" description="WD" evidence="9">
    <location>
        <begin position="128"/>
        <end position="162"/>
    </location>
</feature>
<evidence type="ECO:0000256" key="1">
    <source>
        <dbReference type="ARBA" id="ARBA00004123"/>
    </source>
</evidence>
<dbReference type="InParanoid" id="A0A1D8PNS7"/>
<evidence type="ECO:0000256" key="10">
    <source>
        <dbReference type="SAM" id="MobiDB-lite"/>
    </source>
</evidence>
<dbReference type="GeneID" id="3646978"/>
<feature type="domain" description="CAF1B/HIR1 beta-propeller" evidence="11">
    <location>
        <begin position="1"/>
        <end position="380"/>
    </location>
</feature>
<dbReference type="FunFam" id="2.130.10.10:FF:003023">
    <property type="entry name" value="Cac2p"/>
    <property type="match status" value="1"/>
</dbReference>
<keyword evidence="6" id="KW-0156">Chromatin regulator</keyword>
<keyword evidence="4" id="KW-0677">Repeat</keyword>
<keyword evidence="8" id="KW-0539">Nucleus</keyword>
<feature type="repeat" description="WD" evidence="9">
    <location>
        <begin position="176"/>
        <end position="217"/>
    </location>
</feature>
<accession>A0A1D8PNS7</accession>
<evidence type="ECO:0000256" key="7">
    <source>
        <dbReference type="ARBA" id="ARBA00023204"/>
    </source>
</evidence>
<evidence type="ECO:0000256" key="4">
    <source>
        <dbReference type="ARBA" id="ARBA00022737"/>
    </source>
</evidence>
<dbReference type="InterPro" id="IPR001680">
    <property type="entry name" value="WD40_rpt"/>
</dbReference>
<keyword evidence="5" id="KW-0227">DNA damage</keyword>
<dbReference type="GO" id="GO:0006281">
    <property type="term" value="P:DNA repair"/>
    <property type="evidence" value="ECO:0007669"/>
    <property type="project" value="UniProtKB-KW"/>
</dbReference>
<evidence type="ECO:0000256" key="2">
    <source>
        <dbReference type="ARBA" id="ARBA00007306"/>
    </source>
</evidence>
<dbReference type="SMART" id="SM00320">
    <property type="entry name" value="WD40"/>
    <property type="match status" value="6"/>
</dbReference>
<dbReference type="GO" id="GO:0000775">
    <property type="term" value="C:chromosome, centromeric region"/>
    <property type="evidence" value="ECO:0007669"/>
    <property type="project" value="EnsemblFungi"/>
</dbReference>
<dbReference type="GO" id="GO:0006334">
    <property type="term" value="P:nucleosome assembly"/>
    <property type="evidence" value="ECO:0000318"/>
    <property type="project" value="GO_Central"/>
</dbReference>
<dbReference type="PANTHER" id="PTHR15271">
    <property type="entry name" value="CHROMATIN ASSEMBLY FACTOR 1 SUBUNIT B"/>
    <property type="match status" value="1"/>
</dbReference>
<proteinExistence type="inferred from homology"/>
<dbReference type="Pfam" id="PF24105">
    <property type="entry name" value="Beta-prop_CAF1B_HIR1"/>
    <property type="match status" value="1"/>
</dbReference>
<dbReference type="Proteomes" id="UP000000559">
    <property type="component" value="Chromosome 5"/>
</dbReference>
<protein>
    <submittedName>
        <fullName evidence="13">Cac2p</fullName>
    </submittedName>
</protein>
<dbReference type="RefSeq" id="XP_711422.1">
    <property type="nucleotide sequence ID" value="XM_706330.1"/>
</dbReference>
<dbReference type="OrthoDB" id="71227at2759"/>
<dbReference type="GO" id="GO:0006335">
    <property type="term" value="P:DNA replication-dependent chromatin assembly"/>
    <property type="evidence" value="ECO:0007669"/>
    <property type="project" value="EnsemblFungi"/>
</dbReference>
<evidence type="ECO:0000313" key="13">
    <source>
        <dbReference type="EMBL" id="AOW29770.1"/>
    </source>
</evidence>
<dbReference type="GO" id="GO:0033186">
    <property type="term" value="C:CAF-1 complex"/>
    <property type="evidence" value="ECO:0000315"/>
    <property type="project" value="CGD"/>
</dbReference>
<dbReference type="STRING" id="237561.A0A1D8PNS7"/>
<dbReference type="CGD" id="CAL0000175920">
    <property type="gene designation" value="CAC2"/>
</dbReference>